<feature type="signal peptide" evidence="4">
    <location>
        <begin position="1"/>
        <end position="16"/>
    </location>
</feature>
<gene>
    <name evidence="6" type="ORF">AFUS01_LOCUS42847</name>
</gene>
<dbReference type="SMART" id="SM00020">
    <property type="entry name" value="Tryp_SPc"/>
    <property type="match status" value="1"/>
</dbReference>
<organism evidence="6 7">
    <name type="scientific">Allacma fusca</name>
    <dbReference type="NCBI Taxonomy" id="39272"/>
    <lineage>
        <taxon>Eukaryota</taxon>
        <taxon>Metazoa</taxon>
        <taxon>Ecdysozoa</taxon>
        <taxon>Arthropoda</taxon>
        <taxon>Hexapoda</taxon>
        <taxon>Collembola</taxon>
        <taxon>Symphypleona</taxon>
        <taxon>Sminthuridae</taxon>
        <taxon>Allacma</taxon>
    </lineage>
</organism>
<keyword evidence="2" id="KW-0964">Secreted</keyword>
<dbReference type="PANTHER" id="PTHR24252:SF7">
    <property type="entry name" value="HYALIN"/>
    <property type="match status" value="1"/>
</dbReference>
<evidence type="ECO:0000313" key="6">
    <source>
        <dbReference type="EMBL" id="CAG7833205.1"/>
    </source>
</evidence>
<dbReference type="GO" id="GO:0005576">
    <property type="term" value="C:extracellular region"/>
    <property type="evidence" value="ECO:0007669"/>
    <property type="project" value="UniProtKB-SubCell"/>
</dbReference>
<keyword evidence="7" id="KW-1185">Reference proteome</keyword>
<keyword evidence="3" id="KW-1015">Disulfide bond</keyword>
<dbReference type="EMBL" id="CAJVCH010569046">
    <property type="protein sequence ID" value="CAG7833205.1"/>
    <property type="molecule type" value="Genomic_DNA"/>
</dbReference>
<dbReference type="PANTHER" id="PTHR24252">
    <property type="entry name" value="ACROSIN-RELATED"/>
    <property type="match status" value="1"/>
</dbReference>
<sequence length="170" mass="18840">MKILLTSMALVAYVFASPGSAHVRINNHVPMYSLPGKIVGGIEALPHEFPFQLSLQYIWENKRNHYCGASLINENWIVTAAHCVYEIDPELVTIVAGEHQLQNAEGNEQFRKVTKVIIHSEYNWPDAVNDIALLRLDAPLTLNTTSVGTISIPSSGYEASGKTNVFVMVF</sequence>
<dbReference type="InterPro" id="IPR001254">
    <property type="entry name" value="Trypsin_dom"/>
</dbReference>
<dbReference type="CDD" id="cd00190">
    <property type="entry name" value="Tryp_SPc"/>
    <property type="match status" value="1"/>
</dbReference>
<dbReference type="GO" id="GO:0006508">
    <property type="term" value="P:proteolysis"/>
    <property type="evidence" value="ECO:0007669"/>
    <property type="project" value="InterPro"/>
</dbReference>
<accession>A0A8J2PR22</accession>
<evidence type="ECO:0000259" key="5">
    <source>
        <dbReference type="PROSITE" id="PS50240"/>
    </source>
</evidence>
<dbReference type="AlphaFoldDB" id="A0A8J2PR22"/>
<dbReference type="PROSITE" id="PS00134">
    <property type="entry name" value="TRYPSIN_HIS"/>
    <property type="match status" value="1"/>
</dbReference>
<protein>
    <recommendedName>
        <fullName evidence="5">Peptidase S1 domain-containing protein</fullName>
    </recommendedName>
</protein>
<dbReference type="OrthoDB" id="531708at2759"/>
<proteinExistence type="predicted"/>
<reference evidence="6" key="1">
    <citation type="submission" date="2021-06" db="EMBL/GenBank/DDBJ databases">
        <authorList>
            <person name="Hodson N. C."/>
            <person name="Mongue J. A."/>
            <person name="Jaron S. K."/>
        </authorList>
    </citation>
    <scope>NUCLEOTIDE SEQUENCE</scope>
</reference>
<dbReference type="InterPro" id="IPR018114">
    <property type="entry name" value="TRYPSIN_HIS"/>
</dbReference>
<comment type="caution">
    <text evidence="6">The sequence shown here is derived from an EMBL/GenBank/DDBJ whole genome shotgun (WGS) entry which is preliminary data.</text>
</comment>
<evidence type="ECO:0000256" key="3">
    <source>
        <dbReference type="ARBA" id="ARBA00023157"/>
    </source>
</evidence>
<comment type="subcellular location">
    <subcellularLocation>
        <location evidence="1">Secreted</location>
    </subcellularLocation>
</comment>
<evidence type="ECO:0000313" key="7">
    <source>
        <dbReference type="Proteomes" id="UP000708208"/>
    </source>
</evidence>
<dbReference type="Pfam" id="PF00089">
    <property type="entry name" value="Trypsin"/>
    <property type="match status" value="1"/>
</dbReference>
<name>A0A8J2PR22_9HEXA</name>
<feature type="chain" id="PRO_5035202813" description="Peptidase S1 domain-containing protein" evidence="4">
    <location>
        <begin position="17"/>
        <end position="170"/>
    </location>
</feature>
<evidence type="ECO:0000256" key="4">
    <source>
        <dbReference type="SAM" id="SignalP"/>
    </source>
</evidence>
<dbReference type="FunFam" id="2.40.10.10:FF:000122">
    <property type="entry name" value="Chymotrypsin-like elastase family member 1"/>
    <property type="match status" value="1"/>
</dbReference>
<evidence type="ECO:0000256" key="1">
    <source>
        <dbReference type="ARBA" id="ARBA00004613"/>
    </source>
</evidence>
<keyword evidence="4" id="KW-0732">Signal</keyword>
<feature type="domain" description="Peptidase S1" evidence="5">
    <location>
        <begin position="38"/>
        <end position="170"/>
    </location>
</feature>
<dbReference type="GO" id="GO:0004252">
    <property type="term" value="F:serine-type endopeptidase activity"/>
    <property type="evidence" value="ECO:0007669"/>
    <property type="project" value="InterPro"/>
</dbReference>
<dbReference type="PROSITE" id="PS50240">
    <property type="entry name" value="TRYPSIN_DOM"/>
    <property type="match status" value="1"/>
</dbReference>
<evidence type="ECO:0000256" key="2">
    <source>
        <dbReference type="ARBA" id="ARBA00022525"/>
    </source>
</evidence>
<dbReference type="Proteomes" id="UP000708208">
    <property type="component" value="Unassembled WGS sequence"/>
</dbReference>